<evidence type="ECO:0000256" key="1">
    <source>
        <dbReference type="ARBA" id="ARBA00009787"/>
    </source>
</evidence>
<evidence type="ECO:0000259" key="2">
    <source>
        <dbReference type="Pfam" id="PF04754"/>
    </source>
</evidence>
<evidence type="ECO:0000313" key="3">
    <source>
        <dbReference type="EMBL" id="XBS68204.1"/>
    </source>
</evidence>
<dbReference type="NCBIfam" id="TIGR01784">
    <property type="entry name" value="T_den_put_tspse"/>
    <property type="match status" value="1"/>
</dbReference>
<feature type="domain" description="Transposase (putative) YhgA-like" evidence="2">
    <location>
        <begin position="1"/>
        <end position="173"/>
    </location>
</feature>
<proteinExistence type="inferred from homology"/>
<reference evidence="3" key="1">
    <citation type="submission" date="2024-06" db="EMBL/GenBank/DDBJ databases">
        <authorList>
            <person name="Coelho C."/>
            <person name="Bento M."/>
            <person name="Garcia E."/>
            <person name="Camelo A."/>
            <person name="Brandao I."/>
            <person name="Espirito Santo C."/>
            <person name="Trovao J."/>
            <person name="Verissimo A."/>
            <person name="Costa J."/>
            <person name="Tiago I."/>
        </authorList>
    </citation>
    <scope>NUCLEOTIDE SEQUENCE</scope>
    <source>
        <strain evidence="3">KWT182</strain>
    </source>
</reference>
<accession>A0AAU7Q5C0</accession>
<gene>
    <name evidence="3" type="ORF">ABK905_15450</name>
</gene>
<dbReference type="EMBL" id="CP157947">
    <property type="protein sequence ID" value="XBS68204.1"/>
    <property type="molecule type" value="Genomic_DNA"/>
</dbReference>
<dbReference type="GO" id="GO:0006310">
    <property type="term" value="P:DNA recombination"/>
    <property type="evidence" value="ECO:0007669"/>
    <property type="project" value="TreeGrafter"/>
</dbReference>
<sequence>MEIHLPPSLRQRCDFNTLNLCAGSYVEPNLRNHCSDMLYSVRTNQGSGYIYCLVEHQSSPHKLMAYRMMRYSLAVMQQHLDQGYKDLPVVMPLLFYQGSRRGYPYTNDWLMCFSDVELARQVYHRPFPVIDLTIMSDEEIMTHRRVALLELVQKHIRLRDMTELVEKIGLLLALWPPSKDLQKSLVAYFAQVAKIEDVKLF</sequence>
<dbReference type="InterPro" id="IPR006842">
    <property type="entry name" value="Transposase_31"/>
</dbReference>
<dbReference type="PANTHER" id="PTHR34611:SF2">
    <property type="entry name" value="INACTIVE RECOMBINATION-PROMOTING NUCLEASE-LIKE PROTEIN RPNE-RELATED"/>
    <property type="match status" value="1"/>
</dbReference>
<comment type="similarity">
    <text evidence="1">Belongs to the Rpn/YhgA-like nuclease family.</text>
</comment>
<name>A0AAU7Q5C0_9GAMM</name>
<dbReference type="InterPro" id="IPR010106">
    <property type="entry name" value="RpnA"/>
</dbReference>
<dbReference type="PANTHER" id="PTHR34611">
    <property type="match status" value="1"/>
</dbReference>
<dbReference type="Pfam" id="PF04754">
    <property type="entry name" value="Transposase_31"/>
    <property type="match status" value="1"/>
</dbReference>
<dbReference type="GO" id="GO:1990238">
    <property type="term" value="F:double-stranded DNA endonuclease activity"/>
    <property type="evidence" value="ECO:0007669"/>
    <property type="project" value="TreeGrafter"/>
</dbReference>
<protein>
    <submittedName>
        <fullName evidence="3">Rpn family recombination-promoting nuclease/putative transposase</fullName>
    </submittedName>
</protein>
<dbReference type="InterPro" id="IPR051699">
    <property type="entry name" value="Rpn/YhgA-like_nuclease"/>
</dbReference>
<organism evidence="3">
    <name type="scientific">Acerihabitans sp. KWT182</name>
    <dbReference type="NCBI Taxonomy" id="3157919"/>
    <lineage>
        <taxon>Bacteria</taxon>
        <taxon>Pseudomonadati</taxon>
        <taxon>Pseudomonadota</taxon>
        <taxon>Gammaproteobacteria</taxon>
        <taxon>Enterobacterales</taxon>
        <taxon>Pectobacteriaceae</taxon>
        <taxon>Acerihabitans</taxon>
    </lineage>
</organism>
<dbReference type="AlphaFoldDB" id="A0AAU7Q5C0"/>